<keyword evidence="1" id="KW-0472">Membrane</keyword>
<reference evidence="2" key="1">
    <citation type="submission" date="2022-01" db="UniProtKB">
        <authorList>
            <consortium name="EnsemblMetazoa"/>
        </authorList>
    </citation>
    <scope>IDENTIFICATION</scope>
</reference>
<feature type="transmembrane region" description="Helical" evidence="1">
    <location>
        <begin position="184"/>
        <end position="203"/>
    </location>
</feature>
<dbReference type="KEGG" id="clec:112128146"/>
<evidence type="ECO:0000313" key="3">
    <source>
        <dbReference type="Proteomes" id="UP000494040"/>
    </source>
</evidence>
<feature type="transmembrane region" description="Helical" evidence="1">
    <location>
        <begin position="152"/>
        <end position="177"/>
    </location>
</feature>
<proteinExistence type="predicted"/>
<dbReference type="EnsemblMetazoa" id="XM_024229952.1">
    <property type="protein sequence ID" value="XP_024085720.1"/>
    <property type="gene ID" value="LOC112128146"/>
</dbReference>
<dbReference type="AlphaFoldDB" id="A0A8I6TMX5"/>
<evidence type="ECO:0000256" key="1">
    <source>
        <dbReference type="SAM" id="Phobius"/>
    </source>
</evidence>
<evidence type="ECO:0000313" key="2">
    <source>
        <dbReference type="EnsemblMetazoa" id="XP_024085720.1"/>
    </source>
</evidence>
<feature type="transmembrane region" description="Helical" evidence="1">
    <location>
        <begin position="256"/>
        <end position="278"/>
    </location>
</feature>
<keyword evidence="3" id="KW-1185">Reference proteome</keyword>
<sequence>MQKKITVTLPRYGFSYPDWLRTGIQIQVENKAQENDTVLVIVLFRDLAQFYPKHFSQKLTDGRDLEFSVLGPVVSAMSTGGLILTSQFTMPEGSFCGRTFSGQDWDLDHCNSTVKVNSETVCFCPNQGVFAALDPQLHAPYKRAELKWKPSLSVMVGCICCLSLSVLTVVLLAVRLWKHNSCLLFLKLQCSTAIAATMTIFVYTAKENVPQSSYMYVSLGLQFFILLAISSQLAKLILVYSEVVKLPMVKYLKQTVIIIISGLCGVCVLSCVVVYDYTRDKGWWWLKSGTTMFYITTSYAGVLLALYIFIVADLSCKLVSLVKKEAKGGKRVVLRRVGLIKRSVVILIVTVIMATSSIIYANNPTSANQSVFSVSSSAMGFTILTCYVVMSENSPKNMKLLKRLQLLGTEEIYSSASDNSFFTKQEPEAECEAAPPDVTPKQPPNDEILLKPVVSPKTTTPRKSVSFHSDLVTGCAVIEDAGDSPESAKGGHLVRASYLQNPPTDPAQGCLQEIVTTRVCLELGLLQDNVHAPTVMVCNVDIEPSTRLIPLQDGQEFPKEQGENKDVLNRISHDLDYLLNSTDSVQEDETQTSL</sequence>
<dbReference type="RefSeq" id="XP_024085720.1">
    <property type="nucleotide sequence ID" value="XM_024229952.1"/>
</dbReference>
<name>A0A8I6TMX5_CIMLE</name>
<organism evidence="2 3">
    <name type="scientific">Cimex lectularius</name>
    <name type="common">Bed bug</name>
    <name type="synonym">Acanthia lectularia</name>
    <dbReference type="NCBI Taxonomy" id="79782"/>
    <lineage>
        <taxon>Eukaryota</taxon>
        <taxon>Metazoa</taxon>
        <taxon>Ecdysozoa</taxon>
        <taxon>Arthropoda</taxon>
        <taxon>Hexapoda</taxon>
        <taxon>Insecta</taxon>
        <taxon>Pterygota</taxon>
        <taxon>Neoptera</taxon>
        <taxon>Paraneoptera</taxon>
        <taxon>Hemiptera</taxon>
        <taxon>Heteroptera</taxon>
        <taxon>Panheteroptera</taxon>
        <taxon>Cimicomorpha</taxon>
        <taxon>Cimicidae</taxon>
        <taxon>Cimex</taxon>
    </lineage>
</organism>
<keyword evidence="1" id="KW-1133">Transmembrane helix</keyword>
<feature type="transmembrane region" description="Helical" evidence="1">
    <location>
        <begin position="223"/>
        <end position="244"/>
    </location>
</feature>
<feature type="transmembrane region" description="Helical" evidence="1">
    <location>
        <begin position="367"/>
        <end position="390"/>
    </location>
</feature>
<dbReference type="OrthoDB" id="6138650at2759"/>
<feature type="transmembrane region" description="Helical" evidence="1">
    <location>
        <begin position="298"/>
        <end position="322"/>
    </location>
</feature>
<protein>
    <submittedName>
        <fullName evidence="2">Uncharacterized protein</fullName>
    </submittedName>
</protein>
<dbReference type="GeneID" id="112128146"/>
<dbReference type="Proteomes" id="UP000494040">
    <property type="component" value="Unassembled WGS sequence"/>
</dbReference>
<keyword evidence="1" id="KW-0812">Transmembrane</keyword>
<feature type="transmembrane region" description="Helical" evidence="1">
    <location>
        <begin position="343"/>
        <end position="361"/>
    </location>
</feature>
<accession>A0A8I6TMX5</accession>
<dbReference type="Gene3D" id="1.20.1070.10">
    <property type="entry name" value="Rhodopsin 7-helix transmembrane proteins"/>
    <property type="match status" value="1"/>
</dbReference>